<accession>A0AAD4Q782</accession>
<gene>
    <name evidence="2" type="ORF">EDB92DRAFT_1811931</name>
</gene>
<feature type="compositionally biased region" description="Basic and acidic residues" evidence="1">
    <location>
        <begin position="352"/>
        <end position="367"/>
    </location>
</feature>
<proteinExistence type="predicted"/>
<dbReference type="Proteomes" id="UP001201163">
    <property type="component" value="Unassembled WGS sequence"/>
</dbReference>
<name>A0AAD4Q782_9AGAM</name>
<feature type="region of interest" description="Disordered" evidence="1">
    <location>
        <begin position="315"/>
        <end position="401"/>
    </location>
</feature>
<keyword evidence="3" id="KW-1185">Reference proteome</keyword>
<evidence type="ECO:0000313" key="3">
    <source>
        <dbReference type="Proteomes" id="UP001201163"/>
    </source>
</evidence>
<dbReference type="EMBL" id="JAKELL010000803">
    <property type="protein sequence ID" value="KAH8976349.1"/>
    <property type="molecule type" value="Genomic_DNA"/>
</dbReference>
<evidence type="ECO:0000313" key="2">
    <source>
        <dbReference type="EMBL" id="KAH8976349.1"/>
    </source>
</evidence>
<feature type="compositionally biased region" description="Low complexity" evidence="1">
    <location>
        <begin position="330"/>
        <end position="343"/>
    </location>
</feature>
<feature type="compositionally biased region" description="Basic and acidic residues" evidence="1">
    <location>
        <begin position="391"/>
        <end position="401"/>
    </location>
</feature>
<sequence>MASSSSIIRALSPSLANIALNTAGSHDDALNARHFALSGANSVDELIELIPSDYRLVLTDPLREIERHTYKLCSARATLAKWTHHASVGTLPPHLRGSAPRIQFSSGYKDADEAKARQAALDTADAEYRVKQLKESILAKTDEVTFMQLALSPQRLWSDLASHIVPRSVTVIAGSKLPVLATAADGTQSVSAWENSPTAIKIRDDLLQDCAVFALRVVSLVEARDAALSRKIEKKRAVAAAATTAAADTEMVVDGVTPNTIASIVRKEVKSVFLGLIAQDKGKRGKGGKLMEITKVRSDNHDRYATISDFFTERSLESHGQVPGRTQEVRPLPTLSPSPLTRSQASPRRRRDGSETEEKNGQERERPVVQAGSSSRRRSSSSRSRSPRAQRQKERRGLSNP</sequence>
<protein>
    <submittedName>
        <fullName evidence="2">Uncharacterized protein</fullName>
    </submittedName>
</protein>
<reference evidence="2" key="1">
    <citation type="submission" date="2022-01" db="EMBL/GenBank/DDBJ databases">
        <title>Comparative genomics reveals a dynamic genome evolution in the ectomycorrhizal milk-cap (Lactarius) mushrooms.</title>
        <authorList>
            <consortium name="DOE Joint Genome Institute"/>
            <person name="Lebreton A."/>
            <person name="Tang N."/>
            <person name="Kuo A."/>
            <person name="LaButti K."/>
            <person name="Drula E."/>
            <person name="Barry K."/>
            <person name="Clum A."/>
            <person name="Lipzen A."/>
            <person name="Mousain D."/>
            <person name="Ng V."/>
            <person name="Wang R."/>
            <person name="Wang X."/>
            <person name="Dai Y."/>
            <person name="Henrissat B."/>
            <person name="Grigoriev I.V."/>
            <person name="Guerin-Laguette A."/>
            <person name="Yu F."/>
            <person name="Martin F.M."/>
        </authorList>
    </citation>
    <scope>NUCLEOTIDE SEQUENCE</scope>
    <source>
        <strain evidence="2">QP</strain>
    </source>
</reference>
<dbReference type="AlphaFoldDB" id="A0AAD4Q782"/>
<feature type="compositionally biased region" description="Basic residues" evidence="1">
    <location>
        <begin position="375"/>
        <end position="390"/>
    </location>
</feature>
<comment type="caution">
    <text evidence="2">The sequence shown here is derived from an EMBL/GenBank/DDBJ whole genome shotgun (WGS) entry which is preliminary data.</text>
</comment>
<organism evidence="2 3">
    <name type="scientific">Lactarius akahatsu</name>
    <dbReference type="NCBI Taxonomy" id="416441"/>
    <lineage>
        <taxon>Eukaryota</taxon>
        <taxon>Fungi</taxon>
        <taxon>Dikarya</taxon>
        <taxon>Basidiomycota</taxon>
        <taxon>Agaricomycotina</taxon>
        <taxon>Agaricomycetes</taxon>
        <taxon>Russulales</taxon>
        <taxon>Russulaceae</taxon>
        <taxon>Lactarius</taxon>
    </lineage>
</organism>
<evidence type="ECO:0000256" key="1">
    <source>
        <dbReference type="SAM" id="MobiDB-lite"/>
    </source>
</evidence>